<sequence>MKIKWALNELKKLNGDPLPLSGQVDLTKSLKDRNTSIIDAEPLLMDGILVVENTDEFLVDLNLSISLTLPSARSLEPVKVDLRIPFSETYLAAGTVVDAEKYGNDEIVVELESDTLDLQKPLEDVVLAAIPTQVFTNEELENGDMPRGSDWKVVSEDAYGTGVRERLSEEEDPRFAALKGFFSEENE</sequence>
<reference evidence="2" key="1">
    <citation type="submission" date="2016-10" db="EMBL/GenBank/DDBJ databases">
        <authorList>
            <person name="Varghese N."/>
            <person name="Submissions S."/>
        </authorList>
    </citation>
    <scope>NUCLEOTIDE SEQUENCE [LARGE SCALE GENOMIC DNA]</scope>
    <source>
        <strain evidence="2">DSM 16108</strain>
    </source>
</reference>
<organism evidence="1 2">
    <name type="scientific">Marinilactibacillus piezotolerans</name>
    <dbReference type="NCBI Taxonomy" id="258723"/>
    <lineage>
        <taxon>Bacteria</taxon>
        <taxon>Bacillati</taxon>
        <taxon>Bacillota</taxon>
        <taxon>Bacilli</taxon>
        <taxon>Lactobacillales</taxon>
        <taxon>Carnobacteriaceae</taxon>
        <taxon>Marinilactibacillus</taxon>
    </lineage>
</organism>
<dbReference type="Pfam" id="PF02620">
    <property type="entry name" value="YceD"/>
    <property type="match status" value="1"/>
</dbReference>
<dbReference type="OrthoDB" id="9790372at2"/>
<evidence type="ECO:0008006" key="3">
    <source>
        <dbReference type="Google" id="ProtNLM"/>
    </source>
</evidence>
<keyword evidence="2" id="KW-1185">Reference proteome</keyword>
<protein>
    <recommendedName>
        <fullName evidence="3">ACR, COG1399</fullName>
    </recommendedName>
</protein>
<dbReference type="EMBL" id="FOSJ01000031">
    <property type="protein sequence ID" value="SFK40950.1"/>
    <property type="molecule type" value="Genomic_DNA"/>
</dbReference>
<proteinExistence type="predicted"/>
<dbReference type="AlphaFoldDB" id="A0A1I3ZAK9"/>
<dbReference type="RefSeq" id="WP_091897993.1">
    <property type="nucleotide sequence ID" value="NZ_FOSJ01000031.1"/>
</dbReference>
<dbReference type="STRING" id="258723.GCA_900169305_00104"/>
<dbReference type="InterPro" id="IPR003772">
    <property type="entry name" value="YceD"/>
</dbReference>
<name>A0A1I3ZAK9_9LACT</name>
<gene>
    <name evidence="1" type="ORF">SAMN04488569_103112</name>
</gene>
<evidence type="ECO:0000313" key="2">
    <source>
        <dbReference type="Proteomes" id="UP000199589"/>
    </source>
</evidence>
<evidence type="ECO:0000313" key="1">
    <source>
        <dbReference type="EMBL" id="SFK40950.1"/>
    </source>
</evidence>
<dbReference type="Proteomes" id="UP000199589">
    <property type="component" value="Unassembled WGS sequence"/>
</dbReference>
<accession>A0A1I3ZAK9</accession>